<dbReference type="Proteomes" id="UP000198620">
    <property type="component" value="Unassembled WGS sequence"/>
</dbReference>
<keyword evidence="3" id="KW-1185">Reference proteome</keyword>
<proteinExistence type="predicted"/>
<organism evidence="2 3">
    <name type="scientific">Nitrosovibrio tenuis</name>
    <dbReference type="NCBI Taxonomy" id="1233"/>
    <lineage>
        <taxon>Bacteria</taxon>
        <taxon>Pseudomonadati</taxon>
        <taxon>Pseudomonadota</taxon>
        <taxon>Betaproteobacteria</taxon>
        <taxon>Nitrosomonadales</taxon>
        <taxon>Nitrosomonadaceae</taxon>
        <taxon>Nitrosovibrio</taxon>
    </lineage>
</organism>
<evidence type="ECO:0000313" key="2">
    <source>
        <dbReference type="EMBL" id="SEK38991.1"/>
    </source>
</evidence>
<feature type="compositionally biased region" description="Basic and acidic residues" evidence="1">
    <location>
        <begin position="68"/>
        <end position="79"/>
    </location>
</feature>
<accession>A0A1H7GLL9</accession>
<dbReference type="STRING" id="1233.SAMN05216387_101316"/>
<protein>
    <submittedName>
        <fullName evidence="2">Uncharacterized protein</fullName>
    </submittedName>
</protein>
<gene>
    <name evidence="2" type="ORF">SAMN05216387_101316</name>
</gene>
<dbReference type="AlphaFoldDB" id="A0A1H7GLL9"/>
<dbReference type="EMBL" id="FOBH01000001">
    <property type="protein sequence ID" value="SEK38991.1"/>
    <property type="molecule type" value="Genomic_DNA"/>
</dbReference>
<name>A0A1H7GLL9_9PROT</name>
<reference evidence="2 3" key="1">
    <citation type="submission" date="2016-10" db="EMBL/GenBank/DDBJ databases">
        <authorList>
            <person name="de Groot N.N."/>
        </authorList>
    </citation>
    <scope>NUCLEOTIDE SEQUENCE [LARGE SCALE GENOMIC DNA]</scope>
    <source>
        <strain evidence="2 3">Nv1</strain>
    </source>
</reference>
<feature type="region of interest" description="Disordered" evidence="1">
    <location>
        <begin position="55"/>
        <end position="79"/>
    </location>
</feature>
<evidence type="ECO:0000313" key="3">
    <source>
        <dbReference type="Proteomes" id="UP000198620"/>
    </source>
</evidence>
<sequence>MVLNTTPEAIAYYALYTMVQKFLHTLFRLELSFNEPISLKTSSLSSESAAITENDSYEVRLPPVPPDLPDKDNARVHSG</sequence>
<evidence type="ECO:0000256" key="1">
    <source>
        <dbReference type="SAM" id="MobiDB-lite"/>
    </source>
</evidence>